<protein>
    <submittedName>
        <fullName evidence="1">Uncharacterized protein</fullName>
    </submittedName>
</protein>
<organism evidence="1 2">
    <name type="scientific">Micromonospora echinofusca</name>
    <dbReference type="NCBI Taxonomy" id="47858"/>
    <lineage>
        <taxon>Bacteria</taxon>
        <taxon>Bacillati</taxon>
        <taxon>Actinomycetota</taxon>
        <taxon>Actinomycetes</taxon>
        <taxon>Micromonosporales</taxon>
        <taxon>Micromonosporaceae</taxon>
        <taxon>Micromonospora</taxon>
    </lineage>
</organism>
<dbReference type="RefSeq" id="WP_208816000.1">
    <property type="nucleotide sequence ID" value="NZ_WVUH01000253.1"/>
</dbReference>
<dbReference type="Proteomes" id="UP000823521">
    <property type="component" value="Unassembled WGS sequence"/>
</dbReference>
<evidence type="ECO:0000313" key="1">
    <source>
        <dbReference type="EMBL" id="MBO4209023.1"/>
    </source>
</evidence>
<accession>A0ABS3VX73</accession>
<proteinExistence type="predicted"/>
<sequence>MADNSSVVADAAGIKNLGDDILSWALRVDELKVLLDNAFVTPGHVEPYADDVRNRFNVRVKTELSRALDQVHGSFSGIGLELKRIAQVYATAEDLNKDDLLRLQKLIRSVNKIYPEFSPIPAPTTPPPY</sequence>
<evidence type="ECO:0000313" key="2">
    <source>
        <dbReference type="Proteomes" id="UP000823521"/>
    </source>
</evidence>
<comment type="caution">
    <text evidence="1">The sequence shown here is derived from an EMBL/GenBank/DDBJ whole genome shotgun (WGS) entry which is preliminary data.</text>
</comment>
<dbReference type="EMBL" id="WVUH01000253">
    <property type="protein sequence ID" value="MBO4209023.1"/>
    <property type="molecule type" value="Genomic_DNA"/>
</dbReference>
<gene>
    <name evidence="1" type="ORF">GSF22_23920</name>
</gene>
<name>A0ABS3VX73_MICEH</name>
<reference evidence="1 2" key="1">
    <citation type="submission" date="2019-12" db="EMBL/GenBank/DDBJ databases">
        <title>Whole genome sequencing of endophytic Actinobacterium Micromonospora sp. MPMI6T.</title>
        <authorList>
            <person name="Evv R."/>
            <person name="Podile A.R."/>
        </authorList>
    </citation>
    <scope>NUCLEOTIDE SEQUENCE [LARGE SCALE GENOMIC DNA]</scope>
    <source>
        <strain evidence="1 2">MPMI6</strain>
    </source>
</reference>
<keyword evidence="2" id="KW-1185">Reference proteome</keyword>